<reference evidence="2 3" key="1">
    <citation type="journal article" date="2015" name="Int. J. Syst. Evol. Microbiol.">
        <title>Aestuariivita atlantica sp. nov., isolated from deep sea sediment of the Atlantic Ocean.</title>
        <authorList>
            <person name="Li G."/>
            <person name="Lai Q."/>
            <person name="Du Y."/>
            <person name="Liu X."/>
            <person name="Sun F."/>
            <person name="Shao Z."/>
        </authorList>
    </citation>
    <scope>NUCLEOTIDE SEQUENCE [LARGE SCALE GENOMIC DNA]</scope>
    <source>
        <strain evidence="2 3">22II-S11-z3</strain>
    </source>
</reference>
<sequence>MSSHDFPFHGTTLTARPSGALWWAEARILTVSDLHFGKSDRHARRSGIMLPPYEIAETLARLEADIAATNPASVICLGDSFDDLAARDAFTPDHLARLTPLMAGRTWIWIEGNHDPGPLDLGGQHKAEYRAGPLSFRHIATADKGEISGHYHPKAAIRTRARTVTRACFLVDAHRVILPAYGTYTGGLRTDDLTLSRLMAPDAQAILTGPSARAFPMPRYLDA</sequence>
<dbReference type="PANTHER" id="PTHR39323:SF1">
    <property type="entry name" value="BLR1149 PROTEIN"/>
    <property type="match status" value="1"/>
</dbReference>
<protein>
    <submittedName>
        <fullName evidence="2">Metallophosphoesterase</fullName>
    </submittedName>
</protein>
<keyword evidence="3" id="KW-1185">Reference proteome</keyword>
<dbReference type="Pfam" id="PF00149">
    <property type="entry name" value="Metallophos"/>
    <property type="match status" value="1"/>
</dbReference>
<dbReference type="PATRIC" id="fig|1317121.7.peg.1426"/>
<dbReference type="NCBIfam" id="TIGR04123">
    <property type="entry name" value="P_estr_lig_assc"/>
    <property type="match status" value="1"/>
</dbReference>
<evidence type="ECO:0000313" key="3">
    <source>
        <dbReference type="Proteomes" id="UP000036938"/>
    </source>
</evidence>
<dbReference type="Gene3D" id="3.60.21.10">
    <property type="match status" value="1"/>
</dbReference>
<accession>A0A0L1JSR3</accession>
<gene>
    <name evidence="2" type="ORF">ATO11_05245</name>
</gene>
<name>A0A0L1JSR3_9RHOB</name>
<dbReference type="RefSeq" id="WP_050529781.1">
    <property type="nucleotide sequence ID" value="NZ_AQQZ01000002.1"/>
</dbReference>
<dbReference type="PIRSF" id="PIRSF000887">
    <property type="entry name" value="Pesterase_MJ0037"/>
    <property type="match status" value="1"/>
</dbReference>
<evidence type="ECO:0000259" key="1">
    <source>
        <dbReference type="Pfam" id="PF00149"/>
    </source>
</evidence>
<dbReference type="AlphaFoldDB" id="A0A0L1JSR3"/>
<feature type="domain" description="Calcineurin-like phosphoesterase" evidence="1">
    <location>
        <begin position="27"/>
        <end position="128"/>
    </location>
</feature>
<dbReference type="STRING" id="1317121.ATO11_05245"/>
<evidence type="ECO:0000313" key="2">
    <source>
        <dbReference type="EMBL" id="KNG94795.1"/>
    </source>
</evidence>
<dbReference type="Proteomes" id="UP000036938">
    <property type="component" value="Unassembled WGS sequence"/>
</dbReference>
<proteinExistence type="predicted"/>
<dbReference type="OrthoDB" id="9795838at2"/>
<dbReference type="EMBL" id="AQQZ01000002">
    <property type="protein sequence ID" value="KNG94795.1"/>
    <property type="molecule type" value="Genomic_DNA"/>
</dbReference>
<dbReference type="GO" id="GO:0016787">
    <property type="term" value="F:hydrolase activity"/>
    <property type="evidence" value="ECO:0007669"/>
    <property type="project" value="InterPro"/>
</dbReference>
<dbReference type="InterPro" id="IPR024173">
    <property type="entry name" value="Pesterase_MJ0037-like"/>
</dbReference>
<dbReference type="PANTHER" id="PTHR39323">
    <property type="entry name" value="BLR1149 PROTEIN"/>
    <property type="match status" value="1"/>
</dbReference>
<comment type="caution">
    <text evidence="2">The sequence shown here is derived from an EMBL/GenBank/DDBJ whole genome shotgun (WGS) entry which is preliminary data.</text>
</comment>
<dbReference type="SUPFAM" id="SSF56300">
    <property type="entry name" value="Metallo-dependent phosphatases"/>
    <property type="match status" value="1"/>
</dbReference>
<dbReference type="InterPro" id="IPR026336">
    <property type="entry name" value="PdeM-like"/>
</dbReference>
<organism evidence="2 3">
    <name type="scientific">Pseudaestuariivita atlantica</name>
    <dbReference type="NCBI Taxonomy" id="1317121"/>
    <lineage>
        <taxon>Bacteria</taxon>
        <taxon>Pseudomonadati</taxon>
        <taxon>Pseudomonadota</taxon>
        <taxon>Alphaproteobacteria</taxon>
        <taxon>Rhodobacterales</taxon>
        <taxon>Paracoccaceae</taxon>
        <taxon>Pseudaestuariivita</taxon>
    </lineage>
</organism>
<dbReference type="InterPro" id="IPR004843">
    <property type="entry name" value="Calcineurin-like_PHP"/>
</dbReference>
<dbReference type="InterPro" id="IPR029052">
    <property type="entry name" value="Metallo-depent_PP-like"/>
</dbReference>